<organism evidence="1">
    <name type="scientific">Anguilla anguilla</name>
    <name type="common">European freshwater eel</name>
    <name type="synonym">Muraena anguilla</name>
    <dbReference type="NCBI Taxonomy" id="7936"/>
    <lineage>
        <taxon>Eukaryota</taxon>
        <taxon>Metazoa</taxon>
        <taxon>Chordata</taxon>
        <taxon>Craniata</taxon>
        <taxon>Vertebrata</taxon>
        <taxon>Euteleostomi</taxon>
        <taxon>Actinopterygii</taxon>
        <taxon>Neopterygii</taxon>
        <taxon>Teleostei</taxon>
        <taxon>Anguilliformes</taxon>
        <taxon>Anguillidae</taxon>
        <taxon>Anguilla</taxon>
    </lineage>
</organism>
<sequence>MAVCILCDRLSFQSHHAERVDTPSR</sequence>
<dbReference type="AlphaFoldDB" id="A0A0E9VNY9"/>
<dbReference type="EMBL" id="GBXM01029619">
    <property type="protein sequence ID" value="JAH78958.1"/>
    <property type="molecule type" value="Transcribed_RNA"/>
</dbReference>
<reference evidence="1" key="2">
    <citation type="journal article" date="2015" name="Fish Shellfish Immunol.">
        <title>Early steps in the European eel (Anguilla anguilla)-Vibrio vulnificus interaction in the gills: Role of the RtxA13 toxin.</title>
        <authorList>
            <person name="Callol A."/>
            <person name="Pajuelo D."/>
            <person name="Ebbesson L."/>
            <person name="Teles M."/>
            <person name="MacKenzie S."/>
            <person name="Amaro C."/>
        </authorList>
    </citation>
    <scope>NUCLEOTIDE SEQUENCE</scope>
</reference>
<name>A0A0E9VNY9_ANGAN</name>
<reference evidence="1" key="1">
    <citation type="submission" date="2014-11" db="EMBL/GenBank/DDBJ databases">
        <authorList>
            <person name="Amaro Gonzalez C."/>
        </authorList>
    </citation>
    <scope>NUCLEOTIDE SEQUENCE</scope>
</reference>
<protein>
    <submittedName>
        <fullName evidence="1">Uncharacterized protein</fullName>
    </submittedName>
</protein>
<evidence type="ECO:0000313" key="1">
    <source>
        <dbReference type="EMBL" id="JAH78958.1"/>
    </source>
</evidence>
<accession>A0A0E9VNY9</accession>
<proteinExistence type="predicted"/>